<dbReference type="AlphaFoldDB" id="A0AB39HEI1"/>
<feature type="transmembrane region" description="Helical" evidence="1">
    <location>
        <begin position="7"/>
        <end position="26"/>
    </location>
</feature>
<evidence type="ECO:0000256" key="1">
    <source>
        <dbReference type="SAM" id="Phobius"/>
    </source>
</evidence>
<keyword evidence="1" id="KW-0472">Membrane</keyword>
<name>A0AB39HEI1_9VIBR</name>
<keyword evidence="1" id="KW-1133">Transmembrane helix</keyword>
<dbReference type="EMBL" id="CP162601">
    <property type="protein sequence ID" value="XDK24594.1"/>
    <property type="molecule type" value="Genomic_DNA"/>
</dbReference>
<evidence type="ECO:0000313" key="2">
    <source>
        <dbReference type="EMBL" id="XDK24594.1"/>
    </source>
</evidence>
<protein>
    <submittedName>
        <fullName evidence="2">NfeD family protein</fullName>
    </submittedName>
</protein>
<feature type="transmembrane region" description="Helical" evidence="1">
    <location>
        <begin position="33"/>
        <end position="53"/>
    </location>
</feature>
<keyword evidence="1" id="KW-0812">Transmembrane</keyword>
<proteinExistence type="predicted"/>
<dbReference type="RefSeq" id="WP_306100760.1">
    <property type="nucleotide sequence ID" value="NZ_CP162601.1"/>
</dbReference>
<reference evidence="2" key="1">
    <citation type="submission" date="2024-07" db="EMBL/GenBank/DDBJ databases">
        <title>Genome Analysis of a Potential Novel Vibrio Species Secreting pH- and Thermo-stable Alginate Lyase and its Application in Producing Alginate Oligosaccharides.</title>
        <authorList>
            <person name="Huang H."/>
            <person name="Bao K."/>
        </authorList>
    </citation>
    <scope>NUCLEOTIDE SEQUENCE</scope>
    <source>
        <strain evidence="2">HB236076</strain>
    </source>
</reference>
<dbReference type="KEGG" id="vih:AB0763_10355"/>
<gene>
    <name evidence="2" type="ORF">AB0763_10355</name>
</gene>
<organism evidence="2">
    <name type="scientific">Vibrio sp. HB236076</name>
    <dbReference type="NCBI Taxonomy" id="3232307"/>
    <lineage>
        <taxon>Bacteria</taxon>
        <taxon>Pseudomonadati</taxon>
        <taxon>Pseudomonadota</taxon>
        <taxon>Gammaproteobacteria</taxon>
        <taxon>Vibrionales</taxon>
        <taxon>Vibrionaceae</taxon>
        <taxon>Vibrio</taxon>
    </lineage>
</organism>
<accession>A0AB39HEI1</accession>
<feature type="transmembrane region" description="Helical" evidence="1">
    <location>
        <begin position="59"/>
        <end position="76"/>
    </location>
</feature>
<sequence>MLYLIDYLPQLLIVAGVVTLVIEVAILGFSTFIFSFVGLALLATGLAMSLGWLDINVKSALWSVLVLTLGFAVVLWKPLKQWQNKPVSQQTASDFAQLSFVLEQPVDKDSEQVFYAYSGVQWKLKSEQSLSKGQRVKVVKTQVGVMWIEAQSD</sequence>